<accession>A0A9P8KZE5</accession>
<keyword evidence="2" id="KW-0472">Membrane</keyword>
<comment type="caution">
    <text evidence="3">The sequence shown here is derived from an EMBL/GenBank/DDBJ whole genome shotgun (WGS) entry which is preliminary data.</text>
</comment>
<reference evidence="3" key="1">
    <citation type="submission" date="2021-03" db="EMBL/GenBank/DDBJ databases">
        <title>Comparative genomics and phylogenomic investigation of the class Geoglossomycetes provide insights into ecological specialization and systematics.</title>
        <authorList>
            <person name="Melie T."/>
            <person name="Pirro S."/>
            <person name="Miller A.N."/>
            <person name="Quandt A."/>
        </authorList>
    </citation>
    <scope>NUCLEOTIDE SEQUENCE</scope>
    <source>
        <strain evidence="3">GBOQ0MN5Z8</strain>
    </source>
</reference>
<feature type="transmembrane region" description="Helical" evidence="2">
    <location>
        <begin position="217"/>
        <end position="239"/>
    </location>
</feature>
<organism evidence="3 4">
    <name type="scientific">Glutinoglossum americanum</name>
    <dbReference type="NCBI Taxonomy" id="1670608"/>
    <lineage>
        <taxon>Eukaryota</taxon>
        <taxon>Fungi</taxon>
        <taxon>Dikarya</taxon>
        <taxon>Ascomycota</taxon>
        <taxon>Pezizomycotina</taxon>
        <taxon>Geoglossomycetes</taxon>
        <taxon>Geoglossales</taxon>
        <taxon>Geoglossaceae</taxon>
        <taxon>Glutinoglossum</taxon>
    </lineage>
</organism>
<evidence type="ECO:0000313" key="3">
    <source>
        <dbReference type="EMBL" id="KAH0534014.1"/>
    </source>
</evidence>
<evidence type="ECO:0000256" key="2">
    <source>
        <dbReference type="SAM" id="Phobius"/>
    </source>
</evidence>
<dbReference type="Proteomes" id="UP000698800">
    <property type="component" value="Unassembled WGS sequence"/>
</dbReference>
<feature type="region of interest" description="Disordered" evidence="1">
    <location>
        <begin position="395"/>
        <end position="428"/>
    </location>
</feature>
<feature type="transmembrane region" description="Helical" evidence="2">
    <location>
        <begin position="336"/>
        <end position="360"/>
    </location>
</feature>
<dbReference type="AlphaFoldDB" id="A0A9P8KZE5"/>
<dbReference type="EMBL" id="JAGHQL010000290">
    <property type="protein sequence ID" value="KAH0534014.1"/>
    <property type="molecule type" value="Genomic_DNA"/>
</dbReference>
<gene>
    <name evidence="3" type="ORF">FGG08_007377</name>
</gene>
<feature type="transmembrane region" description="Helical" evidence="2">
    <location>
        <begin position="105"/>
        <end position="124"/>
    </location>
</feature>
<feature type="transmembrane region" description="Helical" evidence="2">
    <location>
        <begin position="24"/>
        <end position="42"/>
    </location>
</feature>
<evidence type="ECO:0000313" key="4">
    <source>
        <dbReference type="Proteomes" id="UP000698800"/>
    </source>
</evidence>
<keyword evidence="2" id="KW-0812">Transmembrane</keyword>
<name>A0A9P8KZE5_9PEZI</name>
<protein>
    <submittedName>
        <fullName evidence="3">Uncharacterized protein</fullName>
    </submittedName>
</protein>
<feature type="transmembrane region" description="Helical" evidence="2">
    <location>
        <begin position="144"/>
        <end position="165"/>
    </location>
</feature>
<evidence type="ECO:0000256" key="1">
    <source>
        <dbReference type="SAM" id="MobiDB-lite"/>
    </source>
</evidence>
<sequence length="428" mass="46673">MAVLIGLFSLPSLGFKAKIFALVHLIGNPIDTIWSLLYKLAVCQERARKYKGQDRYEGSWKGMALLSVSHDEIEEGGGELPELRLCELVGDGKASYLAADRATKLLPVIVAEIIFITAMATAFVKISTSPPDPRNPTTVETHSFAFALLSLWIIPAVFLSSVIGVSQTEGSIPRILGANRVDTDMRIRNGGIYSWQPGKWPFQAGNGGGTQAKYRRFLGPAALASVSIGLAGAILTSSLSPPTGWGCRQCAQASVFLVYLLSASLDIPIERSRAEVRFQWAFVKDSVACLASVSTFLVVRLGIFNRCSCWTRFGRAGLALPQDPTVAEAGADLTRYHFPIIIGVSIALQVIFCILVGVLFRDAIGAFMQEDDNESGWLAEFSDWLRQLPQHLRVQRPLPGENHPPPVEALELRRRTGSGLSHGSRIPR</sequence>
<keyword evidence="2" id="KW-1133">Transmembrane helix</keyword>
<keyword evidence="4" id="KW-1185">Reference proteome</keyword>
<proteinExistence type="predicted"/>
<dbReference type="OrthoDB" id="3010248at2759"/>